<proteinExistence type="predicted"/>
<evidence type="ECO:0000313" key="6">
    <source>
        <dbReference type="Proteomes" id="UP001501666"/>
    </source>
</evidence>
<evidence type="ECO:0000313" key="5">
    <source>
        <dbReference type="EMBL" id="GAA2656983.1"/>
    </source>
</evidence>
<gene>
    <name evidence="5" type="ORF">GCM10010412_027350</name>
</gene>
<name>A0ABN3RNG4_9ACTN</name>
<dbReference type="InterPro" id="IPR018062">
    <property type="entry name" value="HTH_AraC-typ_CS"/>
</dbReference>
<dbReference type="SMART" id="SM00342">
    <property type="entry name" value="HTH_ARAC"/>
    <property type="match status" value="1"/>
</dbReference>
<sequence length="361" mass="39875">MSYAVAALVDIDDFVASSQVQGQVWAGRQLRRADRAVHAAAFGRPGVTCRPQPPEEWLMMLTGADPEALMSEATALAEEVRARIVRETAWTATVSLGVPRLGHEQAQREAEREARLANDYKLVLGGDRVISSEASSARGPLSPPVRIEEELTRRVRAGDRNGAAGLLAGWVDRCASERDVDPGTLRNWLIGGLLFVVDVVNRSRLPDGSTDWVEACARLPIEDIVTVGDIHERSYLHIWLRETLGRLMPPPARTDILALAETYLAEHYTDPGLRLSTVAEAVCASPFYISHLFAEERRTTFLRHLTGLRLRHARRLLTTTALPVDVIAARTGYPSAKALRGVFRRHVGCSPTEYRRAGLRP</sequence>
<dbReference type="EMBL" id="BAAATE010000005">
    <property type="protein sequence ID" value="GAA2656983.1"/>
    <property type="molecule type" value="Genomic_DNA"/>
</dbReference>
<dbReference type="PANTHER" id="PTHR43280:SF2">
    <property type="entry name" value="HTH-TYPE TRANSCRIPTIONAL REGULATOR EXSA"/>
    <property type="match status" value="1"/>
</dbReference>
<dbReference type="PROSITE" id="PS01124">
    <property type="entry name" value="HTH_ARAC_FAMILY_2"/>
    <property type="match status" value="1"/>
</dbReference>
<dbReference type="PANTHER" id="PTHR43280">
    <property type="entry name" value="ARAC-FAMILY TRANSCRIPTIONAL REGULATOR"/>
    <property type="match status" value="1"/>
</dbReference>
<comment type="caution">
    <text evidence="5">The sequence shown here is derived from an EMBL/GenBank/DDBJ whole genome shotgun (WGS) entry which is preliminary data.</text>
</comment>
<keyword evidence="1" id="KW-0805">Transcription regulation</keyword>
<keyword evidence="6" id="KW-1185">Reference proteome</keyword>
<organism evidence="5 6">
    <name type="scientific">Nonomuraea recticatena</name>
    <dbReference type="NCBI Taxonomy" id="46178"/>
    <lineage>
        <taxon>Bacteria</taxon>
        <taxon>Bacillati</taxon>
        <taxon>Actinomycetota</taxon>
        <taxon>Actinomycetes</taxon>
        <taxon>Streptosporangiales</taxon>
        <taxon>Streptosporangiaceae</taxon>
        <taxon>Nonomuraea</taxon>
    </lineage>
</organism>
<dbReference type="SUPFAM" id="SSF46689">
    <property type="entry name" value="Homeodomain-like"/>
    <property type="match status" value="1"/>
</dbReference>
<dbReference type="Pfam" id="PF12833">
    <property type="entry name" value="HTH_18"/>
    <property type="match status" value="1"/>
</dbReference>
<keyword evidence="2" id="KW-0238">DNA-binding</keyword>
<evidence type="ECO:0000256" key="3">
    <source>
        <dbReference type="ARBA" id="ARBA00023163"/>
    </source>
</evidence>
<dbReference type="Proteomes" id="UP001501666">
    <property type="component" value="Unassembled WGS sequence"/>
</dbReference>
<dbReference type="RefSeq" id="WP_346146361.1">
    <property type="nucleotide sequence ID" value="NZ_BAAATE010000005.1"/>
</dbReference>
<dbReference type="InterPro" id="IPR009057">
    <property type="entry name" value="Homeodomain-like_sf"/>
</dbReference>
<dbReference type="InterPro" id="IPR018060">
    <property type="entry name" value="HTH_AraC"/>
</dbReference>
<keyword evidence="3" id="KW-0804">Transcription</keyword>
<evidence type="ECO:0000259" key="4">
    <source>
        <dbReference type="PROSITE" id="PS01124"/>
    </source>
</evidence>
<dbReference type="PROSITE" id="PS00041">
    <property type="entry name" value="HTH_ARAC_FAMILY_1"/>
    <property type="match status" value="1"/>
</dbReference>
<protein>
    <recommendedName>
        <fullName evidence="4">HTH araC/xylS-type domain-containing protein</fullName>
    </recommendedName>
</protein>
<accession>A0ABN3RNG4</accession>
<feature type="domain" description="HTH araC/xylS-type" evidence="4">
    <location>
        <begin position="258"/>
        <end position="357"/>
    </location>
</feature>
<reference evidence="5 6" key="1">
    <citation type="journal article" date="2019" name="Int. J. Syst. Evol. Microbiol.">
        <title>The Global Catalogue of Microorganisms (GCM) 10K type strain sequencing project: providing services to taxonomists for standard genome sequencing and annotation.</title>
        <authorList>
            <consortium name="The Broad Institute Genomics Platform"/>
            <consortium name="The Broad Institute Genome Sequencing Center for Infectious Disease"/>
            <person name="Wu L."/>
            <person name="Ma J."/>
        </authorList>
    </citation>
    <scope>NUCLEOTIDE SEQUENCE [LARGE SCALE GENOMIC DNA]</scope>
    <source>
        <strain evidence="5 6">JCM 6835</strain>
    </source>
</reference>
<dbReference type="Gene3D" id="1.10.10.60">
    <property type="entry name" value="Homeodomain-like"/>
    <property type="match status" value="1"/>
</dbReference>
<evidence type="ECO:0000256" key="1">
    <source>
        <dbReference type="ARBA" id="ARBA00023015"/>
    </source>
</evidence>
<evidence type="ECO:0000256" key="2">
    <source>
        <dbReference type="ARBA" id="ARBA00023125"/>
    </source>
</evidence>